<dbReference type="VEuPathDB" id="VectorBase:ISCI021136"/>
<dbReference type="Proteomes" id="UP000001555">
    <property type="component" value="Unassembled WGS sequence"/>
</dbReference>
<evidence type="ECO:0000313" key="1">
    <source>
        <dbReference type="EMBL" id="EEC15256.1"/>
    </source>
</evidence>
<name>B7Q8T4_IXOSC</name>
<dbReference type="EnsemblMetazoa" id="ISCW021136-RA">
    <property type="protein sequence ID" value="ISCW021136-PA"/>
    <property type="gene ID" value="ISCW021136"/>
</dbReference>
<dbReference type="PaxDb" id="6945-B7Q8T4"/>
<dbReference type="EMBL" id="ABJB010672017">
    <property type="status" value="NOT_ANNOTATED_CDS"/>
    <property type="molecule type" value="Genomic_DNA"/>
</dbReference>
<accession>B7Q8T4</accession>
<proteinExistence type="predicted"/>
<dbReference type="VEuPathDB" id="VectorBase:ISCW021136"/>
<evidence type="ECO:0000313" key="2">
    <source>
        <dbReference type="EnsemblMetazoa" id="ISCW021136-PA"/>
    </source>
</evidence>
<dbReference type="HOGENOM" id="CLU_1620871_0_0_1"/>
<gene>
    <name evidence="1" type="ORF">IscW_ISCW021136</name>
</gene>
<keyword evidence="3" id="KW-1185">Reference proteome</keyword>
<dbReference type="EMBL" id="DS886054">
    <property type="protein sequence ID" value="EEC15256.1"/>
    <property type="molecule type" value="Genomic_DNA"/>
</dbReference>
<sequence length="164" mass="18954">MLCGSLDTEVSACDNFYNHVCSKWREDMDVEFDYTDADDVLSRNLENRAWAFLKGGSYSGRLYRYLGFQATVYLSPFLKDKQSFWASALYSLSGQRQRDPPKWRLCLHLVDRLLPGLLMESIRLTQDETTGYRELMACTAYARKDVYSVFLTAKLNDALPNDQD</sequence>
<reference evidence="2" key="2">
    <citation type="submission" date="2020-05" db="UniProtKB">
        <authorList>
            <consortium name="EnsemblMetazoa"/>
        </authorList>
    </citation>
    <scope>IDENTIFICATION</scope>
    <source>
        <strain evidence="2">wikel</strain>
    </source>
</reference>
<dbReference type="EMBL" id="ABJB010016303">
    <property type="status" value="NOT_ANNOTATED_CDS"/>
    <property type="molecule type" value="Genomic_DNA"/>
</dbReference>
<reference evidence="1 3" key="1">
    <citation type="submission" date="2008-03" db="EMBL/GenBank/DDBJ databases">
        <title>Annotation of Ixodes scapularis.</title>
        <authorList>
            <consortium name="Ixodes scapularis Genome Project Consortium"/>
            <person name="Caler E."/>
            <person name="Hannick L.I."/>
            <person name="Bidwell S."/>
            <person name="Joardar V."/>
            <person name="Thiagarajan M."/>
            <person name="Amedeo P."/>
            <person name="Galinsky K.J."/>
            <person name="Schobel S."/>
            <person name="Inman J."/>
            <person name="Hostetler J."/>
            <person name="Miller J."/>
            <person name="Hammond M."/>
            <person name="Megy K."/>
            <person name="Lawson D."/>
            <person name="Kodira C."/>
            <person name="Sutton G."/>
            <person name="Meyer J."/>
            <person name="Hill C.A."/>
            <person name="Birren B."/>
            <person name="Nene V."/>
            <person name="Collins F."/>
            <person name="Alarcon-Chaidez F."/>
            <person name="Wikel S."/>
            <person name="Strausberg R."/>
        </authorList>
    </citation>
    <scope>NUCLEOTIDE SEQUENCE [LARGE SCALE GENOMIC DNA]</scope>
    <source>
        <strain evidence="3">Wikel</strain>
        <strain evidence="1">Wikel colony</strain>
    </source>
</reference>
<dbReference type="InParanoid" id="B7Q8T4"/>
<dbReference type="OrthoDB" id="7909950at2759"/>
<dbReference type="EMBL" id="ABJB010449171">
    <property type="status" value="NOT_ANNOTATED_CDS"/>
    <property type="molecule type" value="Genomic_DNA"/>
</dbReference>
<protein>
    <recommendedName>
        <fullName evidence="4">Peptidase M13 N-terminal domain-containing protein</fullName>
    </recommendedName>
</protein>
<evidence type="ECO:0008006" key="4">
    <source>
        <dbReference type="Google" id="ProtNLM"/>
    </source>
</evidence>
<dbReference type="VEuPathDB" id="VectorBase:ISCP_029177"/>
<organism>
    <name type="scientific">Ixodes scapularis</name>
    <name type="common">Black-legged tick</name>
    <name type="synonym">Deer tick</name>
    <dbReference type="NCBI Taxonomy" id="6945"/>
    <lineage>
        <taxon>Eukaryota</taxon>
        <taxon>Metazoa</taxon>
        <taxon>Ecdysozoa</taxon>
        <taxon>Arthropoda</taxon>
        <taxon>Chelicerata</taxon>
        <taxon>Arachnida</taxon>
        <taxon>Acari</taxon>
        <taxon>Parasitiformes</taxon>
        <taxon>Ixodida</taxon>
        <taxon>Ixodoidea</taxon>
        <taxon>Ixodidae</taxon>
        <taxon>Ixodinae</taxon>
        <taxon>Ixodes</taxon>
    </lineage>
</organism>
<dbReference type="SUPFAM" id="SSF55486">
    <property type="entry name" value="Metalloproteases ('zincins'), catalytic domain"/>
    <property type="match status" value="1"/>
</dbReference>
<dbReference type="AlphaFoldDB" id="B7Q8T4"/>
<evidence type="ECO:0000313" key="3">
    <source>
        <dbReference type="Proteomes" id="UP000001555"/>
    </source>
</evidence>